<dbReference type="NCBIfam" id="NF033749">
    <property type="entry name" value="bact_hemeryth"/>
    <property type="match status" value="1"/>
</dbReference>
<dbReference type="AlphaFoldDB" id="A0A4R9LVY0"/>
<dbReference type="InterPro" id="IPR012827">
    <property type="entry name" value="Hemerythrin_metal-bd"/>
</dbReference>
<dbReference type="InterPro" id="IPR012312">
    <property type="entry name" value="Hemerythrin-like"/>
</dbReference>
<reference evidence="6" key="1">
    <citation type="journal article" date="2019" name="PLoS Negl. Trop. Dis.">
        <title>Revisiting the worldwide diversity of Leptospira species in the environment.</title>
        <authorList>
            <person name="Vincent A.T."/>
            <person name="Schiettekatte O."/>
            <person name="Bourhy P."/>
            <person name="Veyrier F.J."/>
            <person name="Picardeau M."/>
        </authorList>
    </citation>
    <scope>NUCLEOTIDE SEQUENCE [LARGE SCALE GENOMIC DNA]</scope>
    <source>
        <strain evidence="6">201300427</strain>
    </source>
</reference>
<feature type="domain" description="Hemerythrin-like" evidence="5">
    <location>
        <begin position="12"/>
        <end position="124"/>
    </location>
</feature>
<comment type="similarity">
    <text evidence="1">Belongs to the hemerythrin family.</text>
</comment>
<evidence type="ECO:0000256" key="3">
    <source>
        <dbReference type="ARBA" id="ARBA00022723"/>
    </source>
</evidence>
<dbReference type="OrthoDB" id="9797092at2"/>
<evidence type="ECO:0000256" key="1">
    <source>
        <dbReference type="ARBA" id="ARBA00010587"/>
    </source>
</evidence>
<evidence type="ECO:0000256" key="2">
    <source>
        <dbReference type="ARBA" id="ARBA00022621"/>
    </source>
</evidence>
<evidence type="ECO:0000259" key="5">
    <source>
        <dbReference type="Pfam" id="PF01814"/>
    </source>
</evidence>
<proteinExistence type="inferred from homology"/>
<evidence type="ECO:0000313" key="6">
    <source>
        <dbReference type="EMBL" id="TGN18423.1"/>
    </source>
</evidence>
<keyword evidence="2" id="KW-0813">Transport</keyword>
<evidence type="ECO:0000256" key="4">
    <source>
        <dbReference type="ARBA" id="ARBA00023004"/>
    </source>
</evidence>
<dbReference type="CDD" id="cd12107">
    <property type="entry name" value="Hemerythrin"/>
    <property type="match status" value="1"/>
</dbReference>
<protein>
    <recommendedName>
        <fullName evidence="5">Hemerythrin-like domain-containing protein</fullName>
    </recommendedName>
</protein>
<dbReference type="GO" id="GO:0046872">
    <property type="term" value="F:metal ion binding"/>
    <property type="evidence" value="ECO:0007669"/>
    <property type="project" value="UniProtKB-KW"/>
</dbReference>
<dbReference type="PROSITE" id="PS00550">
    <property type="entry name" value="HEMERYTHRINS"/>
    <property type="match status" value="1"/>
</dbReference>
<dbReference type="GO" id="GO:0005344">
    <property type="term" value="F:oxygen carrier activity"/>
    <property type="evidence" value="ECO:0007669"/>
    <property type="project" value="UniProtKB-KW"/>
</dbReference>
<keyword evidence="4" id="KW-0408">Iron</keyword>
<gene>
    <name evidence="6" type="ORF">EHS15_13585</name>
</gene>
<dbReference type="InterPro" id="IPR050669">
    <property type="entry name" value="Hemerythrin"/>
</dbReference>
<dbReference type="RefSeq" id="WP_135761107.1">
    <property type="nucleotide sequence ID" value="NZ_RQHW01000047.1"/>
</dbReference>
<keyword evidence="7" id="KW-1185">Reference proteome</keyword>
<dbReference type="InterPro" id="IPR035938">
    <property type="entry name" value="Hemerythrin-like_sf"/>
</dbReference>
<dbReference type="PANTHER" id="PTHR37164:SF1">
    <property type="entry name" value="BACTERIOHEMERYTHRIN"/>
    <property type="match status" value="1"/>
</dbReference>
<evidence type="ECO:0000313" key="7">
    <source>
        <dbReference type="Proteomes" id="UP000298058"/>
    </source>
</evidence>
<dbReference type="Proteomes" id="UP000298058">
    <property type="component" value="Unassembled WGS sequence"/>
</dbReference>
<name>A0A4R9LVY0_9LEPT</name>
<dbReference type="NCBIfam" id="TIGR02481">
    <property type="entry name" value="hemeryth_dom"/>
    <property type="match status" value="1"/>
</dbReference>
<dbReference type="Gene3D" id="1.20.120.50">
    <property type="entry name" value="Hemerythrin-like"/>
    <property type="match status" value="1"/>
</dbReference>
<dbReference type="Pfam" id="PF01814">
    <property type="entry name" value="Hemerythrin"/>
    <property type="match status" value="1"/>
</dbReference>
<dbReference type="InterPro" id="IPR016131">
    <property type="entry name" value="Haemerythrin_Fe_BS"/>
</dbReference>
<accession>A0A4R9LVY0</accession>
<organism evidence="6 7">
    <name type="scientific">Leptospira idonii</name>
    <dbReference type="NCBI Taxonomy" id="1193500"/>
    <lineage>
        <taxon>Bacteria</taxon>
        <taxon>Pseudomonadati</taxon>
        <taxon>Spirochaetota</taxon>
        <taxon>Spirochaetia</taxon>
        <taxon>Leptospirales</taxon>
        <taxon>Leptospiraceae</taxon>
        <taxon>Leptospira</taxon>
    </lineage>
</organism>
<dbReference type="SUPFAM" id="SSF47188">
    <property type="entry name" value="Hemerythrin-like"/>
    <property type="match status" value="1"/>
</dbReference>
<keyword evidence="2" id="KW-0561">Oxygen transport</keyword>
<sequence length="137" mass="16364">MKTVKWEKKFETGIPTIDRQHQQLFDLTGELIKATEEGKGRRIIVDVLKNLIHYTQTHFVDEERIMKEIHYPHYEIHKKEHENFIQEVLVSTKELIEGRSMPTLKLTNFLSQWLIEHVLIHDSQIGEFAHHSQVERK</sequence>
<keyword evidence="3" id="KW-0479">Metal-binding</keyword>
<dbReference type="EMBL" id="RQHW01000047">
    <property type="protein sequence ID" value="TGN18423.1"/>
    <property type="molecule type" value="Genomic_DNA"/>
</dbReference>
<comment type="caution">
    <text evidence="6">The sequence shown here is derived from an EMBL/GenBank/DDBJ whole genome shotgun (WGS) entry which is preliminary data.</text>
</comment>
<dbReference type="PANTHER" id="PTHR37164">
    <property type="entry name" value="BACTERIOHEMERYTHRIN"/>
    <property type="match status" value="1"/>
</dbReference>